<proteinExistence type="predicted"/>
<name>A0ABY6MX77_9ALTE</name>
<dbReference type="Proteomes" id="UP001163739">
    <property type="component" value="Chromosome"/>
</dbReference>
<dbReference type="EMBL" id="CP100390">
    <property type="protein sequence ID" value="UZE94443.1"/>
    <property type="molecule type" value="Genomic_DNA"/>
</dbReference>
<keyword evidence="2" id="KW-1185">Reference proteome</keyword>
<organism evidence="1 2">
    <name type="scientific">Alkalimarinus alittae</name>
    <dbReference type="NCBI Taxonomy" id="2961619"/>
    <lineage>
        <taxon>Bacteria</taxon>
        <taxon>Pseudomonadati</taxon>
        <taxon>Pseudomonadota</taxon>
        <taxon>Gammaproteobacteria</taxon>
        <taxon>Alteromonadales</taxon>
        <taxon>Alteromonadaceae</taxon>
        <taxon>Alkalimarinus</taxon>
    </lineage>
</organism>
<accession>A0ABY6MX77</accession>
<dbReference type="RefSeq" id="WP_265045936.1">
    <property type="nucleotide sequence ID" value="NZ_CP100390.1"/>
</dbReference>
<sequence>MSIVKTTKVKNIALDRVAIQDKFKVYQISYRGLEKSERRTSYKNIVRSLYGTGKVLSLVQNWKFSCYLVLLPANSSCQLDDQRLAITEVPIDGASNLPDWQLARLLIKAMPHLIKGDDVSSGMSRFEAEGLFYVVKAVKTPKKGIKETTLVTLEVDLQPCLLNQGQRLALGVKTFTPVSYHTAPDGALYRDVQNSTRYSFDQWAQLVAKSAKGDYIKRSFRGGRKNTVAMVDVTSDSYMNFQMSKLGILAQFIDDLQSCYEGALEIEFDEIESSVREEWRNATKSVEQCYNKIFEHLRQFPIALIDYGKNRKASVLFESYLLREGFVVEHTNIPTEGGLNLLLVENVDSYETDEDDPYKRIKRQHPNAVIQSSEAENLILLKKGETLLNRSVAEVLLKELFIKHEVQSRRFLLSDYQPPEGWIFGLPEVNWKDRSYKLNVMKVCNELLEFDTYNELESDDLLLDFGEHKHLIDDKSAPFLLDEASGDYYIFMDTGVVALPEFEALSETLKEIHHCRSKGIEKYWILEFIEQVAPNIDKAGILVDQLQTVLAANQNEKSIAWSDLSQVHNKGAGKHFYEWLMSEKGFKLKDSLRSWDSGHFEATQGFFYNAESKQYYVGAIGSVRSSIPKFCQIRQIVTNREDVPKKVLDLLSALHIRHRQLTVMPYPFKHLREYVARQALAEKLGSEI</sequence>
<gene>
    <name evidence="1" type="ORF">NKI27_10090</name>
</gene>
<reference evidence="1" key="1">
    <citation type="submission" date="2022-06" db="EMBL/GenBank/DDBJ databases">
        <title>Alkalimarinus sp. nov., isolated from gut of a Alitta virens.</title>
        <authorList>
            <person name="Yang A.I."/>
            <person name="Shin N.-R."/>
        </authorList>
    </citation>
    <scope>NUCLEOTIDE SEQUENCE</scope>
    <source>
        <strain evidence="1">A2M4</strain>
    </source>
</reference>
<protein>
    <submittedName>
        <fullName evidence="1">Uncharacterized protein</fullName>
    </submittedName>
</protein>
<evidence type="ECO:0000313" key="2">
    <source>
        <dbReference type="Proteomes" id="UP001163739"/>
    </source>
</evidence>
<evidence type="ECO:0000313" key="1">
    <source>
        <dbReference type="EMBL" id="UZE94443.1"/>
    </source>
</evidence>